<comment type="caution">
    <text evidence="4">The sequence shown here is derived from an EMBL/GenBank/DDBJ whole genome shotgun (WGS) entry which is preliminary data.</text>
</comment>
<evidence type="ECO:0000256" key="1">
    <source>
        <dbReference type="ARBA" id="ARBA00022741"/>
    </source>
</evidence>
<evidence type="ECO:0000313" key="5">
    <source>
        <dbReference type="Proteomes" id="UP000567293"/>
    </source>
</evidence>
<dbReference type="Proteomes" id="UP000567293">
    <property type="component" value="Unassembled WGS sequence"/>
</dbReference>
<dbReference type="InterPro" id="IPR003959">
    <property type="entry name" value="ATPase_AAA_core"/>
</dbReference>
<evidence type="ECO:0000259" key="3">
    <source>
        <dbReference type="Pfam" id="PF07724"/>
    </source>
</evidence>
<dbReference type="SUPFAM" id="SSF52540">
    <property type="entry name" value="P-loop containing nucleoside triphosphate hydrolases"/>
    <property type="match status" value="1"/>
</dbReference>
<dbReference type="InterPro" id="IPR027417">
    <property type="entry name" value="P-loop_NTPase"/>
</dbReference>
<organism evidence="4 5">
    <name type="scientific">Candidatus Acidiferrum panamense</name>
    <dbReference type="NCBI Taxonomy" id="2741543"/>
    <lineage>
        <taxon>Bacteria</taxon>
        <taxon>Pseudomonadati</taxon>
        <taxon>Acidobacteriota</taxon>
        <taxon>Terriglobia</taxon>
        <taxon>Candidatus Acidiferrales</taxon>
        <taxon>Candidatus Acidiferrum</taxon>
    </lineage>
</organism>
<dbReference type="InterPro" id="IPR050130">
    <property type="entry name" value="ClpA_ClpB"/>
</dbReference>
<keyword evidence="4" id="KW-0645">Protease</keyword>
<accession>A0A7V8SZJ5</accession>
<keyword evidence="1" id="KW-0547">Nucleotide-binding</keyword>
<dbReference type="PANTHER" id="PTHR11638:SF18">
    <property type="entry name" value="HEAT SHOCK PROTEIN 104"/>
    <property type="match status" value="1"/>
</dbReference>
<evidence type="ECO:0000256" key="2">
    <source>
        <dbReference type="ARBA" id="ARBA00022840"/>
    </source>
</evidence>
<dbReference type="GO" id="GO:0005524">
    <property type="term" value="F:ATP binding"/>
    <property type="evidence" value="ECO:0007669"/>
    <property type="project" value="UniProtKB-KW"/>
</dbReference>
<gene>
    <name evidence="4" type="ORF">HRJ53_24035</name>
</gene>
<dbReference type="Gene3D" id="3.40.50.300">
    <property type="entry name" value="P-loop containing nucleotide triphosphate hydrolases"/>
    <property type="match status" value="1"/>
</dbReference>
<protein>
    <submittedName>
        <fullName evidence="4">ATP-dependent Clp protease ATP-binding subunit</fullName>
    </submittedName>
</protein>
<reference evidence="4" key="1">
    <citation type="submission" date="2020-06" db="EMBL/GenBank/DDBJ databases">
        <title>Legume-microbial interactions unlock mineral nutrients during tropical forest succession.</title>
        <authorList>
            <person name="Epihov D.Z."/>
        </authorList>
    </citation>
    <scope>NUCLEOTIDE SEQUENCE [LARGE SCALE GENOMIC DNA]</scope>
    <source>
        <strain evidence="4">Pan2503</strain>
    </source>
</reference>
<dbReference type="PANTHER" id="PTHR11638">
    <property type="entry name" value="ATP-DEPENDENT CLP PROTEASE"/>
    <property type="match status" value="1"/>
</dbReference>
<name>A0A7V8SZJ5_9BACT</name>
<dbReference type="GO" id="GO:0034605">
    <property type="term" value="P:cellular response to heat"/>
    <property type="evidence" value="ECO:0007669"/>
    <property type="project" value="TreeGrafter"/>
</dbReference>
<sequence>MRVANDPQARRVRAVLNKELDPTQPGNQVGRLDADLRRSVVGQDEAIHQVVNHYQTYLSGLSSPGRPIANFLFLGPTGCGKTLLVEAMAESLVGRAQAVIKIDCAEFQHSHEIAKLIG</sequence>
<proteinExistence type="predicted"/>
<keyword evidence="2 4" id="KW-0067">ATP-binding</keyword>
<dbReference type="AlphaFoldDB" id="A0A7V8SZJ5"/>
<dbReference type="GO" id="GO:0006508">
    <property type="term" value="P:proteolysis"/>
    <property type="evidence" value="ECO:0007669"/>
    <property type="project" value="UniProtKB-KW"/>
</dbReference>
<feature type="domain" description="ATPase AAA-type core" evidence="3">
    <location>
        <begin position="66"/>
        <end position="118"/>
    </location>
</feature>
<dbReference type="EMBL" id="JACDQQ010002321">
    <property type="protein sequence ID" value="MBA0088066.1"/>
    <property type="molecule type" value="Genomic_DNA"/>
</dbReference>
<keyword evidence="5" id="KW-1185">Reference proteome</keyword>
<dbReference type="GO" id="GO:0005737">
    <property type="term" value="C:cytoplasm"/>
    <property type="evidence" value="ECO:0007669"/>
    <property type="project" value="TreeGrafter"/>
</dbReference>
<dbReference type="GO" id="GO:0008233">
    <property type="term" value="F:peptidase activity"/>
    <property type="evidence" value="ECO:0007669"/>
    <property type="project" value="UniProtKB-KW"/>
</dbReference>
<evidence type="ECO:0000313" key="4">
    <source>
        <dbReference type="EMBL" id="MBA0088066.1"/>
    </source>
</evidence>
<dbReference type="Pfam" id="PF07724">
    <property type="entry name" value="AAA_2"/>
    <property type="match status" value="1"/>
</dbReference>
<keyword evidence="4" id="KW-0378">Hydrolase</keyword>
<feature type="non-terminal residue" evidence="4">
    <location>
        <position position="118"/>
    </location>
</feature>
<dbReference type="GO" id="GO:0016887">
    <property type="term" value="F:ATP hydrolysis activity"/>
    <property type="evidence" value="ECO:0007669"/>
    <property type="project" value="InterPro"/>
</dbReference>